<organism evidence="2 3">
    <name type="scientific">Oscillibacter hominis</name>
    <dbReference type="NCBI Taxonomy" id="2763056"/>
    <lineage>
        <taxon>Bacteria</taxon>
        <taxon>Bacillati</taxon>
        <taxon>Bacillota</taxon>
        <taxon>Clostridia</taxon>
        <taxon>Eubacteriales</taxon>
        <taxon>Oscillospiraceae</taxon>
        <taxon>Oscillibacter</taxon>
    </lineage>
</organism>
<evidence type="ECO:0000313" key="3">
    <source>
        <dbReference type="Proteomes" id="UP000515960"/>
    </source>
</evidence>
<dbReference type="InterPro" id="IPR026870">
    <property type="entry name" value="Zinc_ribbon_dom"/>
</dbReference>
<dbReference type="Pfam" id="PF13240">
    <property type="entry name" value="Zn_Ribbon_1"/>
    <property type="match status" value="1"/>
</dbReference>
<evidence type="ECO:0000313" key="2">
    <source>
        <dbReference type="EMBL" id="QNL43531.1"/>
    </source>
</evidence>
<protein>
    <recommendedName>
        <fullName evidence="1">Zinc-ribbon domain-containing protein</fullName>
    </recommendedName>
</protein>
<keyword evidence="3" id="KW-1185">Reference proteome</keyword>
<feature type="domain" description="Zinc-ribbon" evidence="1">
    <location>
        <begin position="94"/>
        <end position="116"/>
    </location>
</feature>
<accession>A0A7G9B1V0</accession>
<dbReference type="Proteomes" id="UP000515960">
    <property type="component" value="Chromosome"/>
</dbReference>
<sequence length="123" mass="14010">MEKSEHKTARYKVISDTGGNRYRFFCEQSGMAMATTEIMHADTTEEELLLAWEAEGRRYFNRCGKCGKWVSDAMFNPEAAECVICTPWEESPVYCPRCGVQTQASDGFCRECGAKLRRERSGK</sequence>
<dbReference type="EMBL" id="CP060490">
    <property type="protein sequence ID" value="QNL43531.1"/>
    <property type="molecule type" value="Genomic_DNA"/>
</dbReference>
<evidence type="ECO:0000259" key="1">
    <source>
        <dbReference type="Pfam" id="PF13240"/>
    </source>
</evidence>
<proteinExistence type="predicted"/>
<dbReference type="KEGG" id="ohi:H8790_08555"/>
<name>A0A7G9B1V0_9FIRM</name>
<dbReference type="RefSeq" id="WP_187332122.1">
    <property type="nucleotide sequence ID" value="NZ_CP060490.1"/>
</dbReference>
<reference evidence="2 3" key="1">
    <citation type="submission" date="2020-08" db="EMBL/GenBank/DDBJ databases">
        <authorList>
            <person name="Liu C."/>
            <person name="Sun Q."/>
        </authorList>
    </citation>
    <scope>NUCLEOTIDE SEQUENCE [LARGE SCALE GENOMIC DNA]</scope>
    <source>
        <strain evidence="2 3">NSJ-62</strain>
    </source>
</reference>
<dbReference type="AlphaFoldDB" id="A0A7G9B1V0"/>
<gene>
    <name evidence="2" type="ORF">H8790_08555</name>
</gene>